<sequence length="94" mass="10586">MDVSSNLATKYKHRAVRVRSGTFSSNNDTNKMTVHNSPPASSIVESNAHYSFSGNIVKPRKAVNFNQRSRVSPSIIDQPSNMKQQRKPSNKRLR</sequence>
<feature type="compositionally biased region" description="Polar residues" evidence="1">
    <location>
        <begin position="64"/>
        <end position="83"/>
    </location>
</feature>
<organism evidence="2 3">
    <name type="scientific">Rotaria magnacalcarata</name>
    <dbReference type="NCBI Taxonomy" id="392030"/>
    <lineage>
        <taxon>Eukaryota</taxon>
        <taxon>Metazoa</taxon>
        <taxon>Spiralia</taxon>
        <taxon>Gnathifera</taxon>
        <taxon>Rotifera</taxon>
        <taxon>Eurotatoria</taxon>
        <taxon>Bdelloidea</taxon>
        <taxon>Philodinida</taxon>
        <taxon>Philodinidae</taxon>
        <taxon>Rotaria</taxon>
    </lineage>
</organism>
<reference evidence="2" key="1">
    <citation type="submission" date="2021-02" db="EMBL/GenBank/DDBJ databases">
        <authorList>
            <person name="Nowell W R."/>
        </authorList>
    </citation>
    <scope>NUCLEOTIDE SEQUENCE</scope>
</reference>
<feature type="non-terminal residue" evidence="2">
    <location>
        <position position="94"/>
    </location>
</feature>
<feature type="compositionally biased region" description="Polar residues" evidence="1">
    <location>
        <begin position="21"/>
        <end position="41"/>
    </location>
</feature>
<dbReference type="AlphaFoldDB" id="A0A8S2R2M7"/>
<evidence type="ECO:0000313" key="3">
    <source>
        <dbReference type="Proteomes" id="UP000676336"/>
    </source>
</evidence>
<feature type="region of interest" description="Disordered" evidence="1">
    <location>
        <begin position="19"/>
        <end position="41"/>
    </location>
</feature>
<name>A0A8S2R2M7_9BILA</name>
<feature type="region of interest" description="Disordered" evidence="1">
    <location>
        <begin position="64"/>
        <end position="94"/>
    </location>
</feature>
<dbReference type="EMBL" id="CAJOBI010009617">
    <property type="protein sequence ID" value="CAF4142280.1"/>
    <property type="molecule type" value="Genomic_DNA"/>
</dbReference>
<feature type="compositionally biased region" description="Basic residues" evidence="1">
    <location>
        <begin position="84"/>
        <end position="94"/>
    </location>
</feature>
<accession>A0A8S2R2M7</accession>
<protein>
    <submittedName>
        <fullName evidence="2">Uncharacterized protein</fullName>
    </submittedName>
</protein>
<gene>
    <name evidence="2" type="ORF">SMN809_LOCUS19314</name>
</gene>
<dbReference type="Proteomes" id="UP000676336">
    <property type="component" value="Unassembled WGS sequence"/>
</dbReference>
<evidence type="ECO:0000313" key="2">
    <source>
        <dbReference type="EMBL" id="CAF4142280.1"/>
    </source>
</evidence>
<proteinExistence type="predicted"/>
<evidence type="ECO:0000256" key="1">
    <source>
        <dbReference type="SAM" id="MobiDB-lite"/>
    </source>
</evidence>
<comment type="caution">
    <text evidence="2">The sequence shown here is derived from an EMBL/GenBank/DDBJ whole genome shotgun (WGS) entry which is preliminary data.</text>
</comment>